<dbReference type="Proteomes" id="UP000204024">
    <property type="component" value="Segment"/>
</dbReference>
<dbReference type="KEGG" id="vg:17428754"/>
<keyword evidence="2" id="KW-1185">Reference proteome</keyword>
<dbReference type="EMBL" id="KC179784">
    <property type="protein sequence ID" value="AGQ20311.1"/>
    <property type="molecule type" value="Genomic_DNA"/>
</dbReference>
<gene>
    <name evidence="1" type="ORF">CalGV053</name>
</gene>
<dbReference type="RefSeq" id="YP_008720000.1">
    <property type="nucleotide sequence ID" value="NC_022646.1"/>
</dbReference>
<dbReference type="OrthoDB" id="24249at10239"/>
<reference evidence="1 2" key="1">
    <citation type="journal article" date="2013" name="Arch. Virol.">
        <title>Comparative analysis of the genomes of Clostera anastomosis (L.) granulovirus and Clostera anachoreta granulovirus.</title>
        <authorList>
            <person name="Liang Z."/>
            <person name="Zhang X."/>
            <person name="Yin X."/>
            <person name="Song X."/>
            <person name="Shao X."/>
            <person name="Wang L."/>
        </authorList>
    </citation>
    <scope>NUCLEOTIDE SEQUENCE [LARGE SCALE GENOMIC DNA]</scope>
    <source>
        <strain evidence="1">CaLGV-Henan</strain>
    </source>
</reference>
<proteinExistence type="predicted"/>
<sequence>MINGRVYNTVARSSAHNKSIRRTLTLQRTICTMDRYALHDFYNNNRKPLKPTTLHDNNIKQDTYDDVTYARRLMCREIMPGKHDHKFYNYGYDKENKNK</sequence>
<evidence type="ECO:0000313" key="1">
    <source>
        <dbReference type="EMBL" id="AGQ20311.1"/>
    </source>
</evidence>
<dbReference type="GeneID" id="17428754"/>
<organism evidence="1 2">
    <name type="scientific">Clostera anastomosis granulovirus A</name>
    <dbReference type="NCBI Taxonomy" id="1986289"/>
    <lineage>
        <taxon>Viruses</taxon>
        <taxon>Viruses incertae sedis</taxon>
        <taxon>Naldaviricetes</taxon>
        <taxon>Lefavirales</taxon>
        <taxon>Baculoviridae</taxon>
        <taxon>Betabaculovirus</taxon>
        <taxon>Betabaculovirus clanastomosis</taxon>
    </lineage>
</organism>
<dbReference type="InterPro" id="IPR009289">
    <property type="entry name" value="Baculo_8kDa"/>
</dbReference>
<dbReference type="Pfam" id="PF06096">
    <property type="entry name" value="Baculo_8kDa"/>
    <property type="match status" value="1"/>
</dbReference>
<name>U5KB46_9BBAC</name>
<protein>
    <submittedName>
        <fullName evidence="1">Uncharacterized protein</fullName>
    </submittedName>
</protein>
<accession>U5KB46</accession>
<evidence type="ECO:0000313" key="2">
    <source>
        <dbReference type="Proteomes" id="UP000204024"/>
    </source>
</evidence>